<dbReference type="GO" id="GO:0046872">
    <property type="term" value="F:metal ion binding"/>
    <property type="evidence" value="ECO:0007669"/>
    <property type="project" value="UniProtKB-KW"/>
</dbReference>
<accession>A0A7C5N8V1</accession>
<evidence type="ECO:0000256" key="7">
    <source>
        <dbReference type="ARBA" id="ARBA00022723"/>
    </source>
</evidence>
<keyword evidence="6 13" id="KW-0812">Transmembrane</keyword>
<evidence type="ECO:0000256" key="3">
    <source>
        <dbReference type="ARBA" id="ARBA00007931"/>
    </source>
</evidence>
<evidence type="ECO:0000256" key="13">
    <source>
        <dbReference type="SAM" id="Phobius"/>
    </source>
</evidence>
<evidence type="ECO:0000256" key="1">
    <source>
        <dbReference type="ARBA" id="ARBA00001947"/>
    </source>
</evidence>
<protein>
    <submittedName>
        <fullName evidence="14">Site-2 protease family protein</fullName>
    </submittedName>
</protein>
<evidence type="ECO:0000256" key="4">
    <source>
        <dbReference type="ARBA" id="ARBA00022475"/>
    </source>
</evidence>
<name>A0A7C5N8V1_9GAMM</name>
<keyword evidence="8" id="KW-0378">Hydrolase</keyword>
<comment type="cofactor">
    <cofactor evidence="1">
        <name>Zn(2+)</name>
        <dbReference type="ChEBI" id="CHEBI:29105"/>
    </cofactor>
</comment>
<evidence type="ECO:0000256" key="6">
    <source>
        <dbReference type="ARBA" id="ARBA00022692"/>
    </source>
</evidence>
<comment type="subcellular location">
    <subcellularLocation>
        <location evidence="2">Cell membrane</location>
        <topology evidence="2">Multi-pass membrane protein</topology>
    </subcellularLocation>
</comment>
<dbReference type="InterPro" id="IPR044537">
    <property type="entry name" value="Rip2-like"/>
</dbReference>
<keyword evidence="10 13" id="KW-1133">Transmembrane helix</keyword>
<dbReference type="EMBL" id="DROM01000017">
    <property type="protein sequence ID" value="HHH12647.1"/>
    <property type="molecule type" value="Genomic_DNA"/>
</dbReference>
<evidence type="ECO:0000256" key="5">
    <source>
        <dbReference type="ARBA" id="ARBA00022670"/>
    </source>
</evidence>
<evidence type="ECO:0000256" key="2">
    <source>
        <dbReference type="ARBA" id="ARBA00004651"/>
    </source>
</evidence>
<evidence type="ECO:0000256" key="11">
    <source>
        <dbReference type="ARBA" id="ARBA00023049"/>
    </source>
</evidence>
<evidence type="ECO:0000256" key="9">
    <source>
        <dbReference type="ARBA" id="ARBA00022833"/>
    </source>
</evidence>
<gene>
    <name evidence="14" type="ORF">ENJ98_00260</name>
</gene>
<organism evidence="14">
    <name type="scientific">Thiolapillus brandeum</name>
    <dbReference type="NCBI Taxonomy" id="1076588"/>
    <lineage>
        <taxon>Bacteria</taxon>
        <taxon>Pseudomonadati</taxon>
        <taxon>Pseudomonadota</taxon>
        <taxon>Gammaproteobacteria</taxon>
        <taxon>Chromatiales</taxon>
        <taxon>Sedimenticolaceae</taxon>
        <taxon>Thiolapillus</taxon>
    </lineage>
</organism>
<dbReference type="GO" id="GO:0005886">
    <property type="term" value="C:plasma membrane"/>
    <property type="evidence" value="ECO:0007669"/>
    <property type="project" value="UniProtKB-SubCell"/>
</dbReference>
<comment type="caution">
    <text evidence="14">The sequence shown here is derived from an EMBL/GenBank/DDBJ whole genome shotgun (WGS) entry which is preliminary data.</text>
</comment>
<dbReference type="GO" id="GO:0006508">
    <property type="term" value="P:proteolysis"/>
    <property type="evidence" value="ECO:0007669"/>
    <property type="project" value="UniProtKB-KW"/>
</dbReference>
<evidence type="ECO:0000256" key="8">
    <source>
        <dbReference type="ARBA" id="ARBA00022801"/>
    </source>
</evidence>
<keyword evidence="12 13" id="KW-0472">Membrane</keyword>
<comment type="similarity">
    <text evidence="3">Belongs to the peptidase M50B family.</text>
</comment>
<dbReference type="PANTHER" id="PTHR35864">
    <property type="entry name" value="ZINC METALLOPROTEASE MJ0611-RELATED"/>
    <property type="match status" value="1"/>
</dbReference>
<dbReference type="InterPro" id="IPR052348">
    <property type="entry name" value="Metallopeptidase_M50B"/>
</dbReference>
<feature type="transmembrane region" description="Helical" evidence="13">
    <location>
        <begin position="185"/>
        <end position="210"/>
    </location>
</feature>
<dbReference type="Proteomes" id="UP000886100">
    <property type="component" value="Unassembled WGS sequence"/>
</dbReference>
<evidence type="ECO:0000256" key="12">
    <source>
        <dbReference type="ARBA" id="ARBA00023136"/>
    </source>
</evidence>
<dbReference type="AlphaFoldDB" id="A0A7C5N8V1"/>
<keyword evidence="4" id="KW-1003">Cell membrane</keyword>
<feature type="transmembrane region" description="Helical" evidence="13">
    <location>
        <begin position="141"/>
        <end position="164"/>
    </location>
</feature>
<evidence type="ECO:0000313" key="14">
    <source>
        <dbReference type="EMBL" id="HHH12647.1"/>
    </source>
</evidence>
<reference evidence="14" key="1">
    <citation type="journal article" date="2020" name="mSystems">
        <title>Genome- and Community-Level Interaction Insights into Carbon Utilization and Element Cycling Functions of Hydrothermarchaeota in Hydrothermal Sediment.</title>
        <authorList>
            <person name="Zhou Z."/>
            <person name="Liu Y."/>
            <person name="Xu W."/>
            <person name="Pan J."/>
            <person name="Luo Z.H."/>
            <person name="Li M."/>
        </authorList>
    </citation>
    <scope>NUCLEOTIDE SEQUENCE [LARGE SCALE GENOMIC DNA]</scope>
    <source>
        <strain evidence="14">HyVt-535</strain>
    </source>
</reference>
<keyword evidence="7" id="KW-0479">Metal-binding</keyword>
<evidence type="ECO:0000256" key="10">
    <source>
        <dbReference type="ARBA" id="ARBA00022989"/>
    </source>
</evidence>
<dbReference type="PANTHER" id="PTHR35864:SF1">
    <property type="entry name" value="ZINC METALLOPROTEASE YWHC-RELATED"/>
    <property type="match status" value="1"/>
</dbReference>
<proteinExistence type="inferred from homology"/>
<keyword evidence="11" id="KW-0482">Metalloprotease</keyword>
<feature type="transmembrane region" description="Helical" evidence="13">
    <location>
        <begin position="60"/>
        <end position="80"/>
    </location>
</feature>
<keyword evidence="9" id="KW-0862">Zinc</keyword>
<feature type="transmembrane region" description="Helical" evidence="13">
    <location>
        <begin position="101"/>
        <end position="121"/>
    </location>
</feature>
<sequence length="224" mass="24004">MQELNLIQQLAVFVLPLVFAITVHETAHGWVADKLGDHTARMQGRITLNPIPHIDPVGTIIVPLALYALSTLSGGGGFLFGWAKPVPIDPRNFRHYRRDMALTAAAGPASNLLMMLGWALVLRLSLGLEPVSAWVAAPLAYMALGGILINAILMVLNLLPILPLDGGRVLASLLPPRLAVPYSRLEPWGLLILIGLMVTGLLGLILWPVLEGVQSLAYSVAGIL</sequence>
<keyword evidence="5 14" id="KW-0645">Protease</keyword>
<dbReference type="GO" id="GO:0008237">
    <property type="term" value="F:metallopeptidase activity"/>
    <property type="evidence" value="ECO:0007669"/>
    <property type="project" value="UniProtKB-KW"/>
</dbReference>
<dbReference type="CDD" id="cd06158">
    <property type="entry name" value="S2P-M50_like_1"/>
    <property type="match status" value="1"/>
</dbReference>